<dbReference type="Pfam" id="PF00105">
    <property type="entry name" value="zf-C4"/>
    <property type="match status" value="1"/>
</dbReference>
<evidence type="ECO:0000256" key="10">
    <source>
        <dbReference type="ARBA" id="ARBA00023242"/>
    </source>
</evidence>
<keyword evidence="8 11" id="KW-0804">Transcription</keyword>
<dbReference type="AlphaFoldDB" id="A0A7N8YC45"/>
<keyword evidence="2" id="KW-0217">Developmental protein</keyword>
<dbReference type="GO" id="GO:0000978">
    <property type="term" value="F:RNA polymerase II cis-regulatory region sequence-specific DNA binding"/>
    <property type="evidence" value="ECO:0007669"/>
    <property type="project" value="TreeGrafter"/>
</dbReference>
<dbReference type="GO" id="GO:0005634">
    <property type="term" value="C:nucleus"/>
    <property type="evidence" value="ECO:0007669"/>
    <property type="project" value="UniProtKB-SubCell"/>
</dbReference>
<dbReference type="Gene3D" id="1.10.565.10">
    <property type="entry name" value="Retinoid X Receptor"/>
    <property type="match status" value="1"/>
</dbReference>
<evidence type="ECO:0000256" key="1">
    <source>
        <dbReference type="ARBA" id="ARBA00004123"/>
    </source>
</evidence>
<keyword evidence="9 11" id="KW-0675">Receptor</keyword>
<dbReference type="GeneTree" id="ENSGT00940000167484"/>
<dbReference type="InterPro" id="IPR001723">
    <property type="entry name" value="Nuclear_hrmn_rcpt"/>
</dbReference>
<keyword evidence="6 11" id="KW-0805">Transcription regulation</keyword>
<dbReference type="Gene3D" id="3.30.50.10">
    <property type="entry name" value="Erythroid Transcription Factor GATA-1, subunit A"/>
    <property type="match status" value="1"/>
</dbReference>
<evidence type="ECO:0000256" key="2">
    <source>
        <dbReference type="ARBA" id="ARBA00022473"/>
    </source>
</evidence>
<dbReference type="PANTHER" id="PTHR45805">
    <property type="entry name" value="NUCLEAR HORMONE RECEPTOR HR3-RELATED"/>
    <property type="match status" value="1"/>
</dbReference>
<dbReference type="PRINTS" id="PR00398">
    <property type="entry name" value="STRDHORMONER"/>
</dbReference>
<feature type="domain" description="Nuclear receptor" evidence="12">
    <location>
        <begin position="12"/>
        <end position="87"/>
    </location>
</feature>
<dbReference type="InterPro" id="IPR003079">
    <property type="entry name" value="ROR_rcpt"/>
</dbReference>
<evidence type="ECO:0000256" key="8">
    <source>
        <dbReference type="ARBA" id="ARBA00023163"/>
    </source>
</evidence>
<protein>
    <submittedName>
        <fullName evidence="14">RAR-related orphan receptor C</fullName>
    </submittedName>
</protein>
<evidence type="ECO:0000259" key="13">
    <source>
        <dbReference type="PROSITE" id="PS51843"/>
    </source>
</evidence>
<dbReference type="CDD" id="cd06939">
    <property type="entry name" value="NR_LBD_ROR_like"/>
    <property type="match status" value="1"/>
</dbReference>
<keyword evidence="3 11" id="KW-0479">Metal-binding</keyword>
<feature type="domain" description="NR LBD" evidence="13">
    <location>
        <begin position="155"/>
        <end position="392"/>
    </location>
</feature>
<evidence type="ECO:0000256" key="6">
    <source>
        <dbReference type="ARBA" id="ARBA00023015"/>
    </source>
</evidence>
<keyword evidence="15" id="KW-1185">Reference proteome</keyword>
<reference evidence="14" key="1">
    <citation type="submission" date="2025-08" db="UniProtKB">
        <authorList>
            <consortium name="Ensembl"/>
        </authorList>
    </citation>
    <scope>IDENTIFICATION</scope>
</reference>
<evidence type="ECO:0000256" key="11">
    <source>
        <dbReference type="RuleBase" id="RU004334"/>
    </source>
</evidence>
<comment type="subcellular location">
    <subcellularLocation>
        <location evidence="1 11">Nucleus</location>
    </subcellularLocation>
</comment>
<dbReference type="InterPro" id="IPR000536">
    <property type="entry name" value="Nucl_hrmn_rcpt_lig-bd"/>
</dbReference>
<dbReference type="SUPFAM" id="SSF57716">
    <property type="entry name" value="Glucocorticoid receptor-like (DNA-binding domain)"/>
    <property type="match status" value="1"/>
</dbReference>
<dbReference type="SMART" id="SM00399">
    <property type="entry name" value="ZnF_C4"/>
    <property type="match status" value="1"/>
</dbReference>
<evidence type="ECO:0000256" key="3">
    <source>
        <dbReference type="ARBA" id="ARBA00022723"/>
    </source>
</evidence>
<name>A0A7N8YC45_9TELE</name>
<dbReference type="PRINTS" id="PR01293">
    <property type="entry name" value="RORNUCRECPTR"/>
</dbReference>
<evidence type="ECO:0000256" key="9">
    <source>
        <dbReference type="ARBA" id="ARBA00023170"/>
    </source>
</evidence>
<dbReference type="SUPFAM" id="SSF48508">
    <property type="entry name" value="Nuclear receptor ligand-binding domain"/>
    <property type="match status" value="1"/>
</dbReference>
<evidence type="ECO:0000256" key="4">
    <source>
        <dbReference type="ARBA" id="ARBA00022771"/>
    </source>
</evidence>
<dbReference type="Ensembl" id="ENSMAMT00000065973.1">
    <property type="protein sequence ID" value="ENSMAMP00000065410.1"/>
    <property type="gene ID" value="ENSMAMG00000013322.2"/>
</dbReference>
<dbReference type="InterPro" id="IPR035500">
    <property type="entry name" value="NHR-like_dom_sf"/>
</dbReference>
<evidence type="ECO:0000313" key="14">
    <source>
        <dbReference type="Ensembl" id="ENSMAMP00000065410.1"/>
    </source>
</evidence>
<keyword evidence="4 11" id="KW-0863">Zinc-finger</keyword>
<evidence type="ECO:0000259" key="12">
    <source>
        <dbReference type="PROSITE" id="PS51030"/>
    </source>
</evidence>
<dbReference type="GO" id="GO:0008270">
    <property type="term" value="F:zinc ion binding"/>
    <property type="evidence" value="ECO:0007669"/>
    <property type="project" value="UniProtKB-KW"/>
</dbReference>
<dbReference type="FunFam" id="3.30.50.10:FF:000003">
    <property type="entry name" value="Nuclear orphan receptor ROR-beta"/>
    <property type="match status" value="1"/>
</dbReference>
<dbReference type="Proteomes" id="UP000261640">
    <property type="component" value="Unplaced"/>
</dbReference>
<dbReference type="SMART" id="SM00430">
    <property type="entry name" value="HOLI"/>
    <property type="match status" value="1"/>
</dbReference>
<dbReference type="PROSITE" id="PS00031">
    <property type="entry name" value="NUCLEAR_REC_DBD_1"/>
    <property type="match status" value="1"/>
</dbReference>
<dbReference type="PRINTS" id="PR00047">
    <property type="entry name" value="STROIDFINGER"/>
</dbReference>
<dbReference type="InterPro" id="IPR001628">
    <property type="entry name" value="Znf_hrmn_rcpt"/>
</dbReference>
<dbReference type="InterPro" id="IPR013088">
    <property type="entry name" value="Znf_NHR/GATA"/>
</dbReference>
<accession>A0A7N8YC45</accession>
<dbReference type="GO" id="GO:0004879">
    <property type="term" value="F:nuclear receptor activity"/>
    <property type="evidence" value="ECO:0007669"/>
    <property type="project" value="InterPro"/>
</dbReference>
<comment type="similarity">
    <text evidence="11">Belongs to the nuclear hormone receptor family.</text>
</comment>
<keyword evidence="5 11" id="KW-0862">Zinc</keyword>
<dbReference type="PANTHER" id="PTHR45805:SF11">
    <property type="entry name" value="NUCLEAR RECEPTOR ROR-ALPHA"/>
    <property type="match status" value="1"/>
</dbReference>
<evidence type="ECO:0000256" key="5">
    <source>
        <dbReference type="ARBA" id="ARBA00022833"/>
    </source>
</evidence>
<dbReference type="InterPro" id="IPR044101">
    <property type="entry name" value="NR_DBD_ROR"/>
</dbReference>
<dbReference type="CDD" id="cd06968">
    <property type="entry name" value="NR_DBD_ROR"/>
    <property type="match status" value="1"/>
</dbReference>
<reference evidence="14" key="2">
    <citation type="submission" date="2025-09" db="UniProtKB">
        <authorList>
            <consortium name="Ensembl"/>
        </authorList>
    </citation>
    <scope>IDENTIFICATION</scope>
</reference>
<organism evidence="14 15">
    <name type="scientific">Mastacembelus armatus</name>
    <name type="common">zig-zag eel</name>
    <dbReference type="NCBI Taxonomy" id="205130"/>
    <lineage>
        <taxon>Eukaryota</taxon>
        <taxon>Metazoa</taxon>
        <taxon>Chordata</taxon>
        <taxon>Craniata</taxon>
        <taxon>Vertebrata</taxon>
        <taxon>Euteleostomi</taxon>
        <taxon>Actinopterygii</taxon>
        <taxon>Neopterygii</taxon>
        <taxon>Teleostei</taxon>
        <taxon>Neoteleostei</taxon>
        <taxon>Acanthomorphata</taxon>
        <taxon>Anabantaria</taxon>
        <taxon>Synbranchiformes</taxon>
        <taxon>Mastacembelidae</taxon>
        <taxon>Mastacembelus</taxon>
    </lineage>
</organism>
<keyword evidence="10 11" id="KW-0539">Nucleus</keyword>
<dbReference type="PROSITE" id="PS51843">
    <property type="entry name" value="NR_LBD"/>
    <property type="match status" value="1"/>
</dbReference>
<keyword evidence="7 11" id="KW-0238">DNA-binding</keyword>
<sequence>MSKKTHLTQIEVIPCKICGDKSSGVHYGVITCEGCKGFFRRSQLPTVSYSCSRQSNCQIDRASRNRCQHCRLQKCLAQGMSRDAVKFGRMSKRQRDSLIAEVERHRQQQQQQQQLQGDTQSVLSYPTKARQDRTPQVLQPMASAYSFAGELSFFFPDELCASIVRSHRETSQCRVEDLQALRWKLFSREEIQAYQNKSVDEMWQHCAIRLTDAVQYVVEFAKHIPGFRILSQNDQIALLKMGSMEVVLVRMSRLFNTENNTVFFDGKFAGTEVFKSLACGDLITAVFDFAHGMCALKLTEQQIALFSALVLINADRPCLEDRGRVQRVQRSVELGLTHILHRDNQDSLMHKLYQRMAVLRSLCGLHMEKLRWFSQRYPLTAHSLFPPLYKELFASEAELLPGPTHC</sequence>
<evidence type="ECO:0000256" key="7">
    <source>
        <dbReference type="ARBA" id="ARBA00023125"/>
    </source>
</evidence>
<dbReference type="PROSITE" id="PS51030">
    <property type="entry name" value="NUCLEAR_REC_DBD_2"/>
    <property type="match status" value="1"/>
</dbReference>
<proteinExistence type="inferred from homology"/>
<evidence type="ECO:0000313" key="15">
    <source>
        <dbReference type="Proteomes" id="UP000261640"/>
    </source>
</evidence>
<dbReference type="Pfam" id="PF00104">
    <property type="entry name" value="Hormone_recep"/>
    <property type="match status" value="1"/>
</dbReference>